<evidence type="ECO:0000313" key="2">
    <source>
        <dbReference type="EMBL" id="MFL0270130.1"/>
    </source>
</evidence>
<evidence type="ECO:0000256" key="1">
    <source>
        <dbReference type="SAM" id="Phobius"/>
    </source>
</evidence>
<keyword evidence="1" id="KW-1133">Transmembrane helix</keyword>
<feature type="transmembrane region" description="Helical" evidence="1">
    <location>
        <begin position="63"/>
        <end position="85"/>
    </location>
</feature>
<feature type="transmembrane region" description="Helical" evidence="1">
    <location>
        <begin position="149"/>
        <end position="168"/>
    </location>
</feature>
<evidence type="ECO:0000313" key="3">
    <source>
        <dbReference type="Proteomes" id="UP001623661"/>
    </source>
</evidence>
<dbReference type="RefSeq" id="WP_406766762.1">
    <property type="nucleotide sequence ID" value="NZ_JBJHZY010000006.1"/>
</dbReference>
<feature type="transmembrane region" description="Helical" evidence="1">
    <location>
        <begin position="345"/>
        <end position="364"/>
    </location>
</feature>
<proteinExistence type="predicted"/>
<feature type="transmembrane region" description="Helical" evidence="1">
    <location>
        <begin position="385"/>
        <end position="405"/>
    </location>
</feature>
<feature type="transmembrane region" description="Helical" evidence="1">
    <location>
        <begin position="214"/>
        <end position="232"/>
    </location>
</feature>
<feature type="transmembrane region" description="Helical" evidence="1">
    <location>
        <begin position="120"/>
        <end position="142"/>
    </location>
</feature>
<gene>
    <name evidence="2" type="ORF">ACJDUH_18785</name>
</gene>
<sequence>MYYFGDIFIVFTAFFESIPSEKTKNSNIKRNIIQILYALIFSIIFGILFGILVLVALGSIFGIGYVTFFNLMVMPILIFIILFWIIVSNYKNEEFRLSRWFLKLYFLILMVKPVKIMGQSIIYTLIMPTILFIVSILMLSSLDMDTNKYLSTSGIIFIITFFISLLLYSESQSEKLERDLRQFGIWFIIFLGFIVLNIYQYSIYLSSNLNRDQILSLLISILSFALTMTTIADKARNLYESSIKKYGDNVDKIMDILKKEYNYKKYVYAIENEKNEMLQGLGIMKNQWIHGNKIKVIKAIIFTALLEIPIVYMLFNQKKVSDFMNLIMNNAVSLWIYIFKGNKELARGMFFIILSIVILCITIKDAIKNFKVATNKVKIEYINKTILILIIIVTVTSSLFSTSVIIVTKYITFPLIVLFILGVIIHDKVFKE</sequence>
<comment type="caution">
    <text evidence="2">The sequence shown here is derived from an EMBL/GenBank/DDBJ whole genome shotgun (WGS) entry which is preliminary data.</text>
</comment>
<keyword evidence="1" id="KW-0472">Membrane</keyword>
<reference evidence="2 3" key="1">
    <citation type="submission" date="2024-11" db="EMBL/GenBank/DDBJ databases">
        <authorList>
            <person name="Heng Y.C."/>
            <person name="Lim A.C.H."/>
            <person name="Lee J.K.Y."/>
            <person name="Kittelmann S."/>
        </authorList>
    </citation>
    <scope>NUCLEOTIDE SEQUENCE [LARGE SCALE GENOMIC DNA]</scope>
    <source>
        <strain evidence="2 3">WILCCON 0202</strain>
    </source>
</reference>
<dbReference type="PRINTS" id="PR00173">
    <property type="entry name" value="EDTRNSPORT"/>
</dbReference>
<feature type="transmembrane region" description="Helical" evidence="1">
    <location>
        <begin position="296"/>
        <end position="315"/>
    </location>
</feature>
<keyword evidence="3" id="KW-1185">Reference proteome</keyword>
<feature type="transmembrane region" description="Helical" evidence="1">
    <location>
        <begin position="183"/>
        <end position="202"/>
    </location>
</feature>
<dbReference type="Proteomes" id="UP001623661">
    <property type="component" value="Unassembled WGS sequence"/>
</dbReference>
<organism evidence="2 3">
    <name type="scientific">Candidatus Clostridium radicumherbarum</name>
    <dbReference type="NCBI Taxonomy" id="3381662"/>
    <lineage>
        <taxon>Bacteria</taxon>
        <taxon>Bacillati</taxon>
        <taxon>Bacillota</taxon>
        <taxon>Clostridia</taxon>
        <taxon>Eubacteriales</taxon>
        <taxon>Clostridiaceae</taxon>
        <taxon>Clostridium</taxon>
    </lineage>
</organism>
<feature type="transmembrane region" description="Helical" evidence="1">
    <location>
        <begin position="411"/>
        <end position="430"/>
    </location>
</feature>
<protein>
    <submittedName>
        <fullName evidence="2">Uncharacterized protein</fullName>
    </submittedName>
</protein>
<keyword evidence="1" id="KW-0812">Transmembrane</keyword>
<name>A0ABW8TZ69_9CLOT</name>
<accession>A0ABW8TZ69</accession>
<dbReference type="EMBL" id="JBJHZY010000006">
    <property type="protein sequence ID" value="MFL0270130.1"/>
    <property type="molecule type" value="Genomic_DNA"/>
</dbReference>
<feature type="transmembrane region" description="Helical" evidence="1">
    <location>
        <begin position="35"/>
        <end position="57"/>
    </location>
</feature>